<evidence type="ECO:0000256" key="1">
    <source>
        <dbReference type="ARBA" id="ARBA00008894"/>
    </source>
</evidence>
<dbReference type="Gene3D" id="1.20.5.4130">
    <property type="match status" value="1"/>
</dbReference>
<name>A0A0D9WG11_9ORYZ</name>
<feature type="domain" description="NB-ARC" evidence="6">
    <location>
        <begin position="173"/>
        <end position="274"/>
    </location>
</feature>
<evidence type="ECO:0000313" key="9">
    <source>
        <dbReference type="Proteomes" id="UP000032180"/>
    </source>
</evidence>
<evidence type="ECO:0000259" key="6">
    <source>
        <dbReference type="Pfam" id="PF00931"/>
    </source>
</evidence>
<accession>A0A0D9WG11</accession>
<dbReference type="Proteomes" id="UP000032180">
    <property type="component" value="Chromosome 5"/>
</dbReference>
<sequence>MELAMGAMASLGPKLAELLKEEYVVQKGLKPEIESLSRELVMIHAVLAKVSRVPPEELDEVDKIWASQVRELSYDMEDAVDAFMVRVVGRKSVDPNFFKRISGKITSVMKKAKDRHQISGTIKEIKSISQELAELRARYTFNNSGADHTKNCNVDPRVLNLYKYEDELVGIEGSRDELIRRLTETEGDMRLKVISIVGFGGLGKTSLAKIVYDKLKGQSFDCAAFVSVGRNPKITGIFESTLEQLDKTHSNVNMARWNEGRFIDELHTVLQAKRLAHGHLLNKPRANEFVKEIVSCNLGLTSSKN</sequence>
<evidence type="ECO:0000256" key="4">
    <source>
        <dbReference type="ARBA" id="ARBA00022741"/>
    </source>
</evidence>
<dbReference type="GO" id="GO:0006952">
    <property type="term" value="P:defense response"/>
    <property type="evidence" value="ECO:0007669"/>
    <property type="project" value="UniProtKB-KW"/>
</dbReference>
<evidence type="ECO:0000256" key="3">
    <source>
        <dbReference type="ARBA" id="ARBA00022737"/>
    </source>
</evidence>
<dbReference type="Gene3D" id="3.40.50.300">
    <property type="entry name" value="P-loop containing nucleotide triphosphate hydrolases"/>
    <property type="match status" value="1"/>
</dbReference>
<dbReference type="InterPro" id="IPR038005">
    <property type="entry name" value="RX-like_CC"/>
</dbReference>
<feature type="domain" description="Disease resistance N-terminal" evidence="7">
    <location>
        <begin position="7"/>
        <end position="92"/>
    </location>
</feature>
<reference evidence="8 9" key="1">
    <citation type="submission" date="2012-08" db="EMBL/GenBank/DDBJ databases">
        <title>Oryza genome evolution.</title>
        <authorList>
            <person name="Wing R.A."/>
        </authorList>
    </citation>
    <scope>NUCLEOTIDE SEQUENCE</scope>
</reference>
<evidence type="ECO:0008006" key="10">
    <source>
        <dbReference type="Google" id="ProtNLM"/>
    </source>
</evidence>
<dbReference type="InterPro" id="IPR027417">
    <property type="entry name" value="P-loop_NTPase"/>
</dbReference>
<keyword evidence="5" id="KW-0611">Plant defense</keyword>
<dbReference type="SUPFAM" id="SSF52540">
    <property type="entry name" value="P-loop containing nucleoside triphosphate hydrolases"/>
    <property type="match status" value="1"/>
</dbReference>
<protein>
    <recommendedName>
        <fullName evidence="10">Rx N-terminal domain-containing protein</fullName>
    </recommendedName>
</protein>
<keyword evidence="9" id="KW-1185">Reference proteome</keyword>
<dbReference type="Gramene" id="LPERR05G11810.1">
    <property type="protein sequence ID" value="LPERR05G11810.1"/>
    <property type="gene ID" value="LPERR05G11810"/>
</dbReference>
<keyword evidence="4" id="KW-0547">Nucleotide-binding</keyword>
<dbReference type="InterPro" id="IPR041118">
    <property type="entry name" value="Rx_N"/>
</dbReference>
<dbReference type="Pfam" id="PF18052">
    <property type="entry name" value="Rx_N"/>
    <property type="match status" value="1"/>
</dbReference>
<dbReference type="HOGENOM" id="CLU_000837_29_0_1"/>
<proteinExistence type="inferred from homology"/>
<reference evidence="8" key="3">
    <citation type="submission" date="2015-04" db="UniProtKB">
        <authorList>
            <consortium name="EnsemblPlants"/>
        </authorList>
    </citation>
    <scope>IDENTIFICATION</scope>
</reference>
<dbReference type="PANTHER" id="PTHR19338:SF21">
    <property type="entry name" value="OS10G0124400 PROTEIN"/>
    <property type="match status" value="1"/>
</dbReference>
<dbReference type="CDD" id="cd14798">
    <property type="entry name" value="RX-CC_like"/>
    <property type="match status" value="1"/>
</dbReference>
<evidence type="ECO:0000256" key="2">
    <source>
        <dbReference type="ARBA" id="ARBA00022614"/>
    </source>
</evidence>
<dbReference type="InterPro" id="IPR002182">
    <property type="entry name" value="NB-ARC"/>
</dbReference>
<dbReference type="Pfam" id="PF00931">
    <property type="entry name" value="NB-ARC"/>
    <property type="match status" value="1"/>
</dbReference>
<reference evidence="9" key="2">
    <citation type="submission" date="2013-12" db="EMBL/GenBank/DDBJ databases">
        <authorList>
            <person name="Yu Y."/>
            <person name="Lee S."/>
            <person name="de Baynast K."/>
            <person name="Wissotski M."/>
            <person name="Liu L."/>
            <person name="Talag J."/>
            <person name="Goicoechea J."/>
            <person name="Angelova A."/>
            <person name="Jetty R."/>
            <person name="Kudrna D."/>
            <person name="Golser W."/>
            <person name="Rivera L."/>
            <person name="Zhang J."/>
            <person name="Wing R."/>
        </authorList>
    </citation>
    <scope>NUCLEOTIDE SEQUENCE</scope>
</reference>
<dbReference type="EnsemblPlants" id="LPERR05G11810.1">
    <property type="protein sequence ID" value="LPERR05G11810.1"/>
    <property type="gene ID" value="LPERR05G11810"/>
</dbReference>
<evidence type="ECO:0000259" key="7">
    <source>
        <dbReference type="Pfam" id="PF18052"/>
    </source>
</evidence>
<evidence type="ECO:0000256" key="5">
    <source>
        <dbReference type="ARBA" id="ARBA00022821"/>
    </source>
</evidence>
<evidence type="ECO:0000313" key="8">
    <source>
        <dbReference type="EnsemblPlants" id="LPERR05G11810.1"/>
    </source>
</evidence>
<organism evidence="8 9">
    <name type="scientific">Leersia perrieri</name>
    <dbReference type="NCBI Taxonomy" id="77586"/>
    <lineage>
        <taxon>Eukaryota</taxon>
        <taxon>Viridiplantae</taxon>
        <taxon>Streptophyta</taxon>
        <taxon>Embryophyta</taxon>
        <taxon>Tracheophyta</taxon>
        <taxon>Spermatophyta</taxon>
        <taxon>Magnoliopsida</taxon>
        <taxon>Liliopsida</taxon>
        <taxon>Poales</taxon>
        <taxon>Poaceae</taxon>
        <taxon>BOP clade</taxon>
        <taxon>Oryzoideae</taxon>
        <taxon>Oryzeae</taxon>
        <taxon>Oryzinae</taxon>
        <taxon>Leersia</taxon>
    </lineage>
</organism>
<dbReference type="AlphaFoldDB" id="A0A0D9WG11"/>
<dbReference type="GO" id="GO:0043531">
    <property type="term" value="F:ADP binding"/>
    <property type="evidence" value="ECO:0007669"/>
    <property type="project" value="InterPro"/>
</dbReference>
<keyword evidence="2" id="KW-0433">Leucine-rich repeat</keyword>
<comment type="similarity">
    <text evidence="1">Belongs to the disease resistance NB-LRR family.</text>
</comment>
<keyword evidence="3" id="KW-0677">Repeat</keyword>
<dbReference type="STRING" id="77586.A0A0D9WG11"/>
<dbReference type="eggNOG" id="KOG4658">
    <property type="taxonomic scope" value="Eukaryota"/>
</dbReference>
<dbReference type="PANTHER" id="PTHR19338">
    <property type="entry name" value="TRANSLOCASE OF INNER MITOCHONDRIAL MEMBRANE 13 HOMOLOG"/>
    <property type="match status" value="1"/>
</dbReference>